<organism evidence="5 6">
    <name type="scientific">SAR86 cluster bacterium</name>
    <dbReference type="NCBI Taxonomy" id="2030880"/>
    <lineage>
        <taxon>Bacteria</taxon>
        <taxon>Pseudomonadati</taxon>
        <taxon>Pseudomonadota</taxon>
        <taxon>Gammaproteobacteria</taxon>
        <taxon>SAR86 cluster</taxon>
    </lineage>
</organism>
<dbReference type="CDD" id="cd05233">
    <property type="entry name" value="SDR_c"/>
    <property type="match status" value="1"/>
</dbReference>
<dbReference type="AlphaFoldDB" id="A0A972VXU7"/>
<dbReference type="PANTHER" id="PTHR43391">
    <property type="entry name" value="RETINOL DEHYDROGENASE-RELATED"/>
    <property type="match status" value="1"/>
</dbReference>
<dbReference type="Pfam" id="PF00106">
    <property type="entry name" value="adh_short"/>
    <property type="match status" value="1"/>
</dbReference>
<dbReference type="PRINTS" id="PR00081">
    <property type="entry name" value="GDHRDH"/>
</dbReference>
<dbReference type="Proteomes" id="UP000754644">
    <property type="component" value="Unassembled WGS sequence"/>
</dbReference>
<evidence type="ECO:0000256" key="1">
    <source>
        <dbReference type="ARBA" id="ARBA00006484"/>
    </source>
</evidence>
<dbReference type="InterPro" id="IPR036291">
    <property type="entry name" value="NAD(P)-bd_dom_sf"/>
</dbReference>
<sequence length="277" mass="29516">MNEFTGKVAFVTGAASGIGLGMVKAFLRQGMQVMMADIEEAALQQAVIGLESNAVSSVLCDVSTRDSVFAAADKTLAELGKVHIVCNNAGVSTGGLIDECDEGDWQWSLGVNLMGVVHGCQAFIPHIKSQGEGGHIVNTASMAGLLGRNPGWTTYNATKYAVVGLTESLYEEGRLGGFGASVLCPGAVRTRIYEAPRNRPDRFGPQVSKSAYTDISRDIEQGLDPDIVGELVVEAIKAKRLHILTDPRFSRLVDKRFARLAADFEWAANSAALNPEA</sequence>
<protein>
    <submittedName>
        <fullName evidence="5">SDR family NAD(P)-dependent oxidoreductase</fullName>
    </submittedName>
</protein>
<dbReference type="GO" id="GO:0016491">
    <property type="term" value="F:oxidoreductase activity"/>
    <property type="evidence" value="ECO:0007669"/>
    <property type="project" value="UniProtKB-KW"/>
</dbReference>
<evidence type="ECO:0000313" key="6">
    <source>
        <dbReference type="Proteomes" id="UP000754644"/>
    </source>
</evidence>
<dbReference type="FunFam" id="3.40.50.720:FF:000084">
    <property type="entry name" value="Short-chain dehydrogenase reductase"/>
    <property type="match status" value="1"/>
</dbReference>
<dbReference type="InterPro" id="IPR002347">
    <property type="entry name" value="SDR_fam"/>
</dbReference>
<name>A0A972VXU7_9GAMM</name>
<gene>
    <name evidence="5" type="ORF">HQ497_08205</name>
</gene>
<dbReference type="PRINTS" id="PR00080">
    <property type="entry name" value="SDRFAMILY"/>
</dbReference>
<evidence type="ECO:0000256" key="2">
    <source>
        <dbReference type="ARBA" id="ARBA00022857"/>
    </source>
</evidence>
<dbReference type="Gene3D" id="3.40.50.720">
    <property type="entry name" value="NAD(P)-binding Rossmann-like Domain"/>
    <property type="match status" value="1"/>
</dbReference>
<evidence type="ECO:0000313" key="5">
    <source>
        <dbReference type="EMBL" id="NQV65334.1"/>
    </source>
</evidence>
<keyword evidence="2" id="KW-0521">NADP</keyword>
<keyword evidence="3" id="KW-0560">Oxidoreductase</keyword>
<comment type="caution">
    <text evidence="5">The sequence shown here is derived from an EMBL/GenBank/DDBJ whole genome shotgun (WGS) entry which is preliminary data.</text>
</comment>
<evidence type="ECO:0000256" key="4">
    <source>
        <dbReference type="RuleBase" id="RU000363"/>
    </source>
</evidence>
<comment type="similarity">
    <text evidence="1 4">Belongs to the short-chain dehydrogenases/reductases (SDR) family.</text>
</comment>
<evidence type="ECO:0000256" key="3">
    <source>
        <dbReference type="ARBA" id="ARBA00023002"/>
    </source>
</evidence>
<reference evidence="5" key="1">
    <citation type="submission" date="2020-05" db="EMBL/GenBank/DDBJ databases">
        <title>Sulfur intermediates as new biogeochemical hubs in an aquatic model microbial ecosystem.</title>
        <authorList>
            <person name="Vigneron A."/>
        </authorList>
    </citation>
    <scope>NUCLEOTIDE SEQUENCE</scope>
    <source>
        <strain evidence="5">Bin.250</strain>
    </source>
</reference>
<dbReference type="SUPFAM" id="SSF51735">
    <property type="entry name" value="NAD(P)-binding Rossmann-fold domains"/>
    <property type="match status" value="1"/>
</dbReference>
<dbReference type="EMBL" id="JABMOJ010000304">
    <property type="protein sequence ID" value="NQV65334.1"/>
    <property type="molecule type" value="Genomic_DNA"/>
</dbReference>
<dbReference type="PANTHER" id="PTHR43391:SF14">
    <property type="entry name" value="DEHYDROGENASE_REDUCTASE SDR FAMILY PROTEIN 7-LIKE"/>
    <property type="match status" value="1"/>
</dbReference>
<accession>A0A972VXU7</accession>
<proteinExistence type="inferred from homology"/>